<feature type="domain" description="Amidohydrolase 3" evidence="1">
    <location>
        <begin position="51"/>
        <end position="516"/>
    </location>
</feature>
<dbReference type="SUPFAM" id="SSF51338">
    <property type="entry name" value="Composite domain of metallo-dependent hydrolases"/>
    <property type="match status" value="1"/>
</dbReference>
<dbReference type="Gene3D" id="3.10.310.70">
    <property type="match status" value="1"/>
</dbReference>
<dbReference type="RefSeq" id="WP_344275208.1">
    <property type="nucleotide sequence ID" value="NZ_BAAAMR010000066.1"/>
</dbReference>
<dbReference type="Gene3D" id="2.30.40.10">
    <property type="entry name" value="Urease, subunit C, domain 1"/>
    <property type="match status" value="1"/>
</dbReference>
<protein>
    <submittedName>
        <fullName evidence="2">Amidohydrolase</fullName>
    </submittedName>
</protein>
<dbReference type="SUPFAM" id="SSF51556">
    <property type="entry name" value="Metallo-dependent hydrolases"/>
    <property type="match status" value="1"/>
</dbReference>
<dbReference type="InterPro" id="IPR033932">
    <property type="entry name" value="YtcJ-like"/>
</dbReference>
<dbReference type="InterPro" id="IPR032466">
    <property type="entry name" value="Metal_Hydrolase"/>
</dbReference>
<dbReference type="PANTHER" id="PTHR22642:SF2">
    <property type="entry name" value="PROTEIN LONG AFTER FAR-RED 3"/>
    <property type="match status" value="1"/>
</dbReference>
<sequence length="521" mass="55926">MTADLILRGRIITMDDARPFAGALAVRGEHVLAVGDDLDELDGLRGPATRVIDVDGCILPGFVEAHGHFLGDATVQSPALVDIRPVVLPTADEVLAAIREAVATRPVTVCNGWEPLLQKGLPEPTLSWLDGLAPASPLIVMHNSGHAVFFNSVAMRQAGLSLTTPDPPGGRFSRNVAGELAGAAYEPAAISMVTGYLREGVTDITPSLLAQSARVNARGVTMMSEMAFDPGVRPLLEKVPLTTRLRLYEVSTPALESDAAPGAGDDMIRQIGIKTWADGSPWTGNLAASFPYLATGERHAPNYSDAELLEISRAYYAKGWQLACHANGDDAVQQVLDVWERMLGGRPDDRRLRIEHASSMRPEQFERAHALGITCSLFPDHIYYWGEVLNELFGPDVAGRWAPIGTALSTGMRVSLHNDSPVTPANPLHNIAVAATRMSRRGHAFGIGERIGVRQALRAQTIDAAWQLHADDITGSLTPGKYADLAVVSADPTRVQPEEIEELTVDATFLAGRQVHGDPLA</sequence>
<accession>A0ABP5LWM8</accession>
<comment type="caution">
    <text evidence="2">The sequence shown here is derived from an EMBL/GenBank/DDBJ whole genome shotgun (WGS) entry which is preliminary data.</text>
</comment>
<reference evidence="3" key="1">
    <citation type="journal article" date="2019" name="Int. J. Syst. Evol. Microbiol.">
        <title>The Global Catalogue of Microorganisms (GCM) 10K type strain sequencing project: providing services to taxonomists for standard genome sequencing and annotation.</title>
        <authorList>
            <consortium name="The Broad Institute Genomics Platform"/>
            <consortium name="The Broad Institute Genome Sequencing Center for Infectious Disease"/>
            <person name="Wu L."/>
            <person name="Ma J."/>
        </authorList>
    </citation>
    <scope>NUCLEOTIDE SEQUENCE [LARGE SCALE GENOMIC DNA]</scope>
    <source>
        <strain evidence="3">JCM 13850</strain>
    </source>
</reference>
<organism evidence="2 3">
    <name type="scientific">Actinomadura napierensis</name>
    <dbReference type="NCBI Taxonomy" id="267854"/>
    <lineage>
        <taxon>Bacteria</taxon>
        <taxon>Bacillati</taxon>
        <taxon>Actinomycetota</taxon>
        <taxon>Actinomycetes</taxon>
        <taxon>Streptosporangiales</taxon>
        <taxon>Thermomonosporaceae</taxon>
        <taxon>Actinomadura</taxon>
    </lineage>
</organism>
<evidence type="ECO:0000313" key="2">
    <source>
        <dbReference type="EMBL" id="GAA2154905.1"/>
    </source>
</evidence>
<dbReference type="InterPro" id="IPR011059">
    <property type="entry name" value="Metal-dep_hydrolase_composite"/>
</dbReference>
<evidence type="ECO:0000259" key="1">
    <source>
        <dbReference type="Pfam" id="PF07969"/>
    </source>
</evidence>
<keyword evidence="3" id="KW-1185">Reference proteome</keyword>
<dbReference type="Proteomes" id="UP001501020">
    <property type="component" value="Unassembled WGS sequence"/>
</dbReference>
<dbReference type="Gene3D" id="3.20.20.140">
    <property type="entry name" value="Metal-dependent hydrolases"/>
    <property type="match status" value="1"/>
</dbReference>
<dbReference type="CDD" id="cd01300">
    <property type="entry name" value="YtcJ_like"/>
    <property type="match status" value="1"/>
</dbReference>
<dbReference type="Pfam" id="PF07969">
    <property type="entry name" value="Amidohydro_3"/>
    <property type="match status" value="1"/>
</dbReference>
<evidence type="ECO:0000313" key="3">
    <source>
        <dbReference type="Proteomes" id="UP001501020"/>
    </source>
</evidence>
<dbReference type="EMBL" id="BAAAMR010000066">
    <property type="protein sequence ID" value="GAA2154905.1"/>
    <property type="molecule type" value="Genomic_DNA"/>
</dbReference>
<dbReference type="InterPro" id="IPR013108">
    <property type="entry name" value="Amidohydro_3"/>
</dbReference>
<name>A0ABP5LWM8_9ACTN</name>
<gene>
    <name evidence="2" type="ORF">GCM10009727_62390</name>
</gene>
<proteinExistence type="predicted"/>
<dbReference type="PANTHER" id="PTHR22642">
    <property type="entry name" value="IMIDAZOLONEPROPIONASE"/>
    <property type="match status" value="1"/>
</dbReference>